<evidence type="ECO:0000256" key="4">
    <source>
        <dbReference type="ARBA" id="ARBA00022989"/>
    </source>
</evidence>
<dbReference type="RefSeq" id="WP_136383238.1">
    <property type="nucleotide sequence ID" value="NZ_SSOD01000001.1"/>
</dbReference>
<dbReference type="EMBL" id="SSOD01000001">
    <property type="protein sequence ID" value="THF65345.1"/>
    <property type="molecule type" value="Genomic_DNA"/>
</dbReference>
<protein>
    <submittedName>
        <fullName evidence="7">DUF423 domain-containing protein</fullName>
    </submittedName>
</protein>
<feature type="transmembrane region" description="Helical" evidence="6">
    <location>
        <begin position="71"/>
        <end position="92"/>
    </location>
</feature>
<name>A0A4S4AYX8_9RHOO</name>
<dbReference type="PANTHER" id="PTHR43461:SF1">
    <property type="entry name" value="TRANSMEMBRANE PROTEIN 256"/>
    <property type="match status" value="1"/>
</dbReference>
<keyword evidence="5 6" id="KW-0472">Membrane</keyword>
<keyword evidence="4 6" id="KW-1133">Transmembrane helix</keyword>
<comment type="similarity">
    <text evidence="2">Belongs to the UPF0382 family.</text>
</comment>
<keyword evidence="8" id="KW-1185">Reference proteome</keyword>
<evidence type="ECO:0000313" key="7">
    <source>
        <dbReference type="EMBL" id="THF65345.1"/>
    </source>
</evidence>
<dbReference type="AlphaFoldDB" id="A0A4S4AYX8"/>
<dbReference type="InterPro" id="IPR006696">
    <property type="entry name" value="DUF423"/>
</dbReference>
<accession>A0A4S4AYX8</accession>
<dbReference type="PANTHER" id="PTHR43461">
    <property type="entry name" value="TRANSMEMBRANE PROTEIN 256"/>
    <property type="match status" value="1"/>
</dbReference>
<organism evidence="7 8">
    <name type="scientific">Pseudothauera rhizosphaerae</name>
    <dbReference type="NCBI Taxonomy" id="2565932"/>
    <lineage>
        <taxon>Bacteria</taxon>
        <taxon>Pseudomonadati</taxon>
        <taxon>Pseudomonadota</taxon>
        <taxon>Betaproteobacteria</taxon>
        <taxon>Rhodocyclales</taxon>
        <taxon>Zoogloeaceae</taxon>
        <taxon>Pseudothauera</taxon>
    </lineage>
</organism>
<evidence type="ECO:0000256" key="3">
    <source>
        <dbReference type="ARBA" id="ARBA00022692"/>
    </source>
</evidence>
<evidence type="ECO:0000313" key="8">
    <source>
        <dbReference type="Proteomes" id="UP000307956"/>
    </source>
</evidence>
<dbReference type="OrthoDB" id="9182101at2"/>
<dbReference type="Pfam" id="PF04241">
    <property type="entry name" value="DUF423"/>
    <property type="match status" value="1"/>
</dbReference>
<comment type="caution">
    <text evidence="7">The sequence shown here is derived from an EMBL/GenBank/DDBJ whole genome shotgun (WGS) entry which is preliminary data.</text>
</comment>
<dbReference type="GO" id="GO:0016020">
    <property type="term" value="C:membrane"/>
    <property type="evidence" value="ECO:0007669"/>
    <property type="project" value="UniProtKB-SubCell"/>
</dbReference>
<dbReference type="Proteomes" id="UP000307956">
    <property type="component" value="Unassembled WGS sequence"/>
</dbReference>
<evidence type="ECO:0000256" key="1">
    <source>
        <dbReference type="ARBA" id="ARBA00004141"/>
    </source>
</evidence>
<comment type="subcellular location">
    <subcellularLocation>
        <location evidence="1">Membrane</location>
        <topology evidence="1">Multi-pass membrane protein</topology>
    </subcellularLocation>
</comment>
<evidence type="ECO:0000256" key="5">
    <source>
        <dbReference type="ARBA" id="ARBA00023136"/>
    </source>
</evidence>
<evidence type="ECO:0000256" key="6">
    <source>
        <dbReference type="SAM" id="Phobius"/>
    </source>
</evidence>
<proteinExistence type="inferred from homology"/>
<reference evidence="7 8" key="1">
    <citation type="submission" date="2019-04" db="EMBL/GenBank/DDBJ databases">
        <title>Azoarcus rhizosphaerae sp. nov. isolated from rhizosphere of Ficus religiosa.</title>
        <authorList>
            <person name="Lin S.-Y."/>
            <person name="Hameed A."/>
            <person name="Hsu Y.-H."/>
            <person name="Young C.-C."/>
        </authorList>
    </citation>
    <scope>NUCLEOTIDE SEQUENCE [LARGE SCALE GENOMIC DNA]</scope>
    <source>
        <strain evidence="7 8">CC-YHH848</strain>
    </source>
</reference>
<keyword evidence="3 6" id="KW-0812">Transmembrane</keyword>
<gene>
    <name evidence="7" type="ORF">E6O51_01720</name>
</gene>
<sequence length="139" mass="14603">MFRLWIVIAALFGAIGVSLASWSSHGLAHFLDPDTLAVGLERARAANLHHMLHTLALFGIALWVRQGANAWVHGAGVLFAVGILGFSGGIYGLRIFAGIHEGPWIYVVPLGGASLILGWLALAIAGLRPQPAPGASLRP</sequence>
<evidence type="ECO:0000256" key="2">
    <source>
        <dbReference type="ARBA" id="ARBA00009694"/>
    </source>
</evidence>
<feature type="transmembrane region" description="Helical" evidence="6">
    <location>
        <begin position="104"/>
        <end position="127"/>
    </location>
</feature>